<organism evidence="1 2">
    <name type="scientific">Exidia glandulosa HHB12029</name>
    <dbReference type="NCBI Taxonomy" id="1314781"/>
    <lineage>
        <taxon>Eukaryota</taxon>
        <taxon>Fungi</taxon>
        <taxon>Dikarya</taxon>
        <taxon>Basidiomycota</taxon>
        <taxon>Agaricomycotina</taxon>
        <taxon>Agaricomycetes</taxon>
        <taxon>Auriculariales</taxon>
        <taxon>Exidiaceae</taxon>
        <taxon>Exidia</taxon>
    </lineage>
</organism>
<protein>
    <submittedName>
        <fullName evidence="1">Uncharacterized protein</fullName>
    </submittedName>
</protein>
<dbReference type="EMBL" id="KV426148">
    <property type="protein sequence ID" value="KZV86691.1"/>
    <property type="molecule type" value="Genomic_DNA"/>
</dbReference>
<dbReference type="AlphaFoldDB" id="A0A165EDM2"/>
<gene>
    <name evidence="1" type="ORF">EXIGLDRAFT_218823</name>
</gene>
<dbReference type="InParanoid" id="A0A165EDM2"/>
<proteinExistence type="predicted"/>
<keyword evidence="2" id="KW-1185">Reference proteome</keyword>
<dbReference type="Proteomes" id="UP000077266">
    <property type="component" value="Unassembled WGS sequence"/>
</dbReference>
<sequence length="131" mass="15003">MRPTLRYRASIALVLRMRFPVDSRSGLRLAARDGREYSCRVEPAKDARNVSYAVQRTNAGSPDARRRERRRCRHREYTTRLATRLPRTRPVHPLADVLADASPTMKTAPKANAKPTTRCITLMFLRKLIAS</sequence>
<reference evidence="1 2" key="1">
    <citation type="journal article" date="2016" name="Mol. Biol. Evol.">
        <title>Comparative Genomics of Early-Diverging Mushroom-Forming Fungi Provides Insights into the Origins of Lignocellulose Decay Capabilities.</title>
        <authorList>
            <person name="Nagy L.G."/>
            <person name="Riley R."/>
            <person name="Tritt A."/>
            <person name="Adam C."/>
            <person name="Daum C."/>
            <person name="Floudas D."/>
            <person name="Sun H."/>
            <person name="Yadav J.S."/>
            <person name="Pangilinan J."/>
            <person name="Larsson K.H."/>
            <person name="Matsuura K."/>
            <person name="Barry K."/>
            <person name="Labutti K."/>
            <person name="Kuo R."/>
            <person name="Ohm R.A."/>
            <person name="Bhattacharya S.S."/>
            <person name="Shirouzu T."/>
            <person name="Yoshinaga Y."/>
            <person name="Martin F.M."/>
            <person name="Grigoriev I.V."/>
            <person name="Hibbett D.S."/>
        </authorList>
    </citation>
    <scope>NUCLEOTIDE SEQUENCE [LARGE SCALE GENOMIC DNA]</scope>
    <source>
        <strain evidence="1 2">HHB12029</strain>
    </source>
</reference>
<name>A0A165EDM2_EXIGL</name>
<accession>A0A165EDM2</accession>
<evidence type="ECO:0000313" key="1">
    <source>
        <dbReference type="EMBL" id="KZV86691.1"/>
    </source>
</evidence>
<evidence type="ECO:0000313" key="2">
    <source>
        <dbReference type="Proteomes" id="UP000077266"/>
    </source>
</evidence>